<gene>
    <name evidence="1" type="ORF">CDAR_253961</name>
</gene>
<accession>A0AAV4PMV1</accession>
<sequence>MAYFTAAITSELNPVQQPCANNIELMQHSPNLSFYSQLPPNFQDPEDPSNYLTICDPTNEYYNVPMNMQSGQNTMQNCEISRFPEKEYDGMAIARKSDGREENTSFASDLNCTSINAKYHRNPHTVNEYNHTPALKHAYTRINTIPRQNEFLNIQNSEYSNVENRDSYSIPVFGQGLLDSRQGRDDKE</sequence>
<organism evidence="1 2">
    <name type="scientific">Caerostris darwini</name>
    <dbReference type="NCBI Taxonomy" id="1538125"/>
    <lineage>
        <taxon>Eukaryota</taxon>
        <taxon>Metazoa</taxon>
        <taxon>Ecdysozoa</taxon>
        <taxon>Arthropoda</taxon>
        <taxon>Chelicerata</taxon>
        <taxon>Arachnida</taxon>
        <taxon>Araneae</taxon>
        <taxon>Araneomorphae</taxon>
        <taxon>Entelegynae</taxon>
        <taxon>Araneoidea</taxon>
        <taxon>Araneidae</taxon>
        <taxon>Caerostris</taxon>
    </lineage>
</organism>
<proteinExistence type="predicted"/>
<protein>
    <submittedName>
        <fullName evidence="1">Uncharacterized protein</fullName>
    </submittedName>
</protein>
<evidence type="ECO:0000313" key="1">
    <source>
        <dbReference type="EMBL" id="GIX98424.1"/>
    </source>
</evidence>
<dbReference type="AlphaFoldDB" id="A0AAV4PMV1"/>
<name>A0AAV4PMV1_9ARAC</name>
<dbReference type="Proteomes" id="UP001054837">
    <property type="component" value="Unassembled WGS sequence"/>
</dbReference>
<reference evidence="1 2" key="1">
    <citation type="submission" date="2021-06" db="EMBL/GenBank/DDBJ databases">
        <title>Caerostris darwini draft genome.</title>
        <authorList>
            <person name="Kono N."/>
            <person name="Arakawa K."/>
        </authorList>
    </citation>
    <scope>NUCLEOTIDE SEQUENCE [LARGE SCALE GENOMIC DNA]</scope>
</reference>
<comment type="caution">
    <text evidence="1">The sequence shown here is derived from an EMBL/GenBank/DDBJ whole genome shotgun (WGS) entry which is preliminary data.</text>
</comment>
<evidence type="ECO:0000313" key="2">
    <source>
        <dbReference type="Proteomes" id="UP001054837"/>
    </source>
</evidence>
<keyword evidence="2" id="KW-1185">Reference proteome</keyword>
<dbReference type="EMBL" id="BPLQ01003157">
    <property type="protein sequence ID" value="GIX98424.1"/>
    <property type="molecule type" value="Genomic_DNA"/>
</dbReference>